<dbReference type="PANTHER" id="PTHR43179">
    <property type="entry name" value="RHAMNOSYLTRANSFERASE WBBL"/>
    <property type="match status" value="1"/>
</dbReference>
<evidence type="ECO:0000313" key="3">
    <source>
        <dbReference type="Proteomes" id="UP000196655"/>
    </source>
</evidence>
<protein>
    <recommendedName>
        <fullName evidence="1">Glycosyltransferase 2-like domain-containing protein</fullName>
    </recommendedName>
</protein>
<dbReference type="OrthoDB" id="9771846at2"/>
<organism evidence="2 3">
    <name type="scientific">Inquilinus limosus</name>
    <dbReference type="NCBI Taxonomy" id="171674"/>
    <lineage>
        <taxon>Bacteria</taxon>
        <taxon>Pseudomonadati</taxon>
        <taxon>Pseudomonadota</taxon>
        <taxon>Alphaproteobacteria</taxon>
        <taxon>Rhodospirillales</taxon>
        <taxon>Rhodospirillaceae</taxon>
        <taxon>Inquilinus</taxon>
    </lineage>
</organism>
<feature type="domain" description="Glycosyltransferase 2-like" evidence="1">
    <location>
        <begin position="5"/>
        <end position="154"/>
    </location>
</feature>
<proteinExistence type="predicted"/>
<dbReference type="PANTHER" id="PTHR43179:SF7">
    <property type="entry name" value="RHAMNOSYLTRANSFERASE WBBL"/>
    <property type="match status" value="1"/>
</dbReference>
<reference evidence="3" key="1">
    <citation type="submission" date="2017-05" db="EMBL/GenBank/DDBJ databases">
        <authorList>
            <person name="Macchi M."/>
            <person name="Festa S."/>
            <person name="Coppotelli B.M."/>
            <person name="Morelli I.S."/>
        </authorList>
    </citation>
    <scope>NUCLEOTIDE SEQUENCE [LARGE SCALE GENOMIC DNA]</scope>
    <source>
        <strain evidence="3">I</strain>
    </source>
</reference>
<dbReference type="InterPro" id="IPR001173">
    <property type="entry name" value="Glyco_trans_2-like"/>
</dbReference>
<dbReference type="Proteomes" id="UP000196655">
    <property type="component" value="Unassembled WGS sequence"/>
</dbReference>
<dbReference type="SUPFAM" id="SSF53448">
    <property type="entry name" value="Nucleotide-diphospho-sugar transferases"/>
    <property type="match status" value="1"/>
</dbReference>
<dbReference type="Gene3D" id="3.90.550.10">
    <property type="entry name" value="Spore Coat Polysaccharide Biosynthesis Protein SpsA, Chain A"/>
    <property type="match status" value="1"/>
</dbReference>
<dbReference type="AlphaFoldDB" id="A0A211ZV62"/>
<evidence type="ECO:0000259" key="1">
    <source>
        <dbReference type="Pfam" id="PF00535"/>
    </source>
</evidence>
<dbReference type="Pfam" id="PF00535">
    <property type="entry name" value="Glycos_transf_2"/>
    <property type="match status" value="1"/>
</dbReference>
<comment type="caution">
    <text evidence="2">The sequence shown here is derived from an EMBL/GenBank/DDBJ whole genome shotgun (WGS) entry which is preliminary data.</text>
</comment>
<dbReference type="RefSeq" id="WP_088149144.1">
    <property type="nucleotide sequence ID" value="NZ_NHON01000001.1"/>
</dbReference>
<name>A0A211ZV62_9PROT</name>
<evidence type="ECO:0000313" key="2">
    <source>
        <dbReference type="EMBL" id="OWJ69153.1"/>
    </source>
</evidence>
<sequence>MTDISVVVISTNEGVELDPCLASVLASTADFEVIAFDNASTDHTADLLARTYRDSRVTVVTNPAKLGFIENNNRGIELAKGRYVLLLNADTVVKPDTLAAMVAFMDGHANAAVATCRLLYPDGAPQAHVRRFPTLGSYFWRITHLDRLFPRLRSVERYLMNDLRHDRPVEVDWFITAFFCMRREAIDRIGALDRTLLQPFYCEDLEWCYRARLAGYRNYYVPDVAITHVYRQSSSKRFGRLSMVHLCNIAIFVWKHRFALMTGKVAST</sequence>
<gene>
    <name evidence="2" type="ORF">BWR60_01070</name>
</gene>
<dbReference type="InterPro" id="IPR029044">
    <property type="entry name" value="Nucleotide-diphossugar_trans"/>
</dbReference>
<dbReference type="CDD" id="cd04186">
    <property type="entry name" value="GT_2_like_c"/>
    <property type="match status" value="1"/>
</dbReference>
<keyword evidence="3" id="KW-1185">Reference proteome</keyword>
<dbReference type="EMBL" id="NHON01000001">
    <property type="protein sequence ID" value="OWJ69153.1"/>
    <property type="molecule type" value="Genomic_DNA"/>
</dbReference>
<accession>A0A211ZV62</accession>